<feature type="binding site" evidence="11">
    <location>
        <position position="12"/>
    </location>
    <ligand>
        <name>[4Fe-4S] cluster</name>
        <dbReference type="ChEBI" id="CHEBI:49883"/>
    </ligand>
</feature>
<keyword evidence="8 11" id="KW-0238">DNA-binding</keyword>
<evidence type="ECO:0000256" key="3">
    <source>
        <dbReference type="ARBA" id="ARBA00022485"/>
    </source>
</evidence>
<dbReference type="AlphaFoldDB" id="A0A401WA05"/>
<reference evidence="13 14" key="1">
    <citation type="submission" date="2018-11" db="EMBL/GenBank/DDBJ databases">
        <title>Whole genome sequence of Streptomyces paromomycinus NBRC 15454(T).</title>
        <authorList>
            <person name="Komaki H."/>
            <person name="Tamura T."/>
        </authorList>
    </citation>
    <scope>NUCLEOTIDE SEQUENCE [LARGE SCALE GENOMIC DNA]</scope>
    <source>
        <strain evidence="13 14">NBRC 15454</strain>
    </source>
</reference>
<dbReference type="EMBL" id="BHZD01000001">
    <property type="protein sequence ID" value="GCD46143.1"/>
    <property type="molecule type" value="Genomic_DNA"/>
</dbReference>
<feature type="binding site" evidence="11">
    <location>
        <position position="42"/>
    </location>
    <ligand>
        <name>[4Fe-4S] cluster</name>
        <dbReference type="ChEBI" id="CHEBI:49883"/>
    </ligand>
</feature>
<evidence type="ECO:0000256" key="7">
    <source>
        <dbReference type="ARBA" id="ARBA00023015"/>
    </source>
</evidence>
<evidence type="ECO:0000256" key="2">
    <source>
        <dbReference type="ARBA" id="ARBA00006597"/>
    </source>
</evidence>
<comment type="function">
    <text evidence="11">Acts as a transcriptional regulator. Probably redox-responsive. The apo- but not holo-form probably binds DNA.</text>
</comment>
<keyword evidence="3 11" id="KW-0004">4Fe-4S</keyword>
<dbReference type="GO" id="GO:0035731">
    <property type="term" value="F:dinitrosyl-iron complex binding"/>
    <property type="evidence" value="ECO:0007669"/>
    <property type="project" value="UniProtKB-UniRule"/>
</dbReference>
<dbReference type="GO" id="GO:0047134">
    <property type="term" value="F:protein-disulfide reductase [NAD(P)H] activity"/>
    <property type="evidence" value="ECO:0007669"/>
    <property type="project" value="TreeGrafter"/>
</dbReference>
<comment type="subcellular location">
    <subcellularLocation>
        <location evidence="1 11">Cytoplasm</location>
    </subcellularLocation>
</comment>
<keyword evidence="7 11" id="KW-0805">Transcription regulation</keyword>
<evidence type="ECO:0000256" key="4">
    <source>
        <dbReference type="ARBA" id="ARBA00022723"/>
    </source>
</evidence>
<sequence>MTTTPPLGRPACAADPEPFFGTTEQQRAAATLCATCPLIEPCLTAAIDNEERYGIWGGLTPTERHRLTHTDGSWIDDAGAVRAACGTDIGHKQHKARGEQCATCQQAHDERTAGGRRARLIVEHAKGGTFYGYQLHIRLGEDACGPCTAAQARSSQKGRDTRAARLAVAS</sequence>
<evidence type="ECO:0000256" key="5">
    <source>
        <dbReference type="ARBA" id="ARBA00023004"/>
    </source>
</evidence>
<evidence type="ECO:0000259" key="12">
    <source>
        <dbReference type="PROSITE" id="PS51674"/>
    </source>
</evidence>
<dbReference type="GO" id="GO:0051539">
    <property type="term" value="F:4 iron, 4 sulfur cluster binding"/>
    <property type="evidence" value="ECO:0007669"/>
    <property type="project" value="UniProtKB-UniRule"/>
</dbReference>
<dbReference type="InterPro" id="IPR034768">
    <property type="entry name" value="4FE4S_WBL"/>
</dbReference>
<evidence type="ECO:0000313" key="13">
    <source>
        <dbReference type="EMBL" id="GCD46143.1"/>
    </source>
</evidence>
<dbReference type="GO" id="GO:0003677">
    <property type="term" value="F:DNA binding"/>
    <property type="evidence" value="ECO:0007669"/>
    <property type="project" value="UniProtKB-UniRule"/>
</dbReference>
<dbReference type="PROSITE" id="PS51674">
    <property type="entry name" value="4FE4S_WBL"/>
    <property type="match status" value="1"/>
</dbReference>
<accession>A0A401WA05</accession>
<proteinExistence type="inferred from homology"/>
<feature type="binding site" evidence="11">
    <location>
        <position position="36"/>
    </location>
    <ligand>
        <name>[4Fe-4S] cluster</name>
        <dbReference type="ChEBI" id="CHEBI:49883"/>
    </ligand>
</feature>
<evidence type="ECO:0000256" key="1">
    <source>
        <dbReference type="ARBA" id="ARBA00004496"/>
    </source>
</evidence>
<feature type="binding site" evidence="11">
    <location>
        <position position="33"/>
    </location>
    <ligand>
        <name>[4Fe-4S] cluster</name>
        <dbReference type="ChEBI" id="CHEBI:49883"/>
    </ligand>
</feature>
<dbReference type="InterPro" id="IPR003482">
    <property type="entry name" value="Whib"/>
</dbReference>
<evidence type="ECO:0000256" key="9">
    <source>
        <dbReference type="ARBA" id="ARBA00023157"/>
    </source>
</evidence>
<comment type="PTM">
    <text evidence="11">Upon Fe-S cluster removal intramolecular disulfide bonds are formed.</text>
</comment>
<comment type="cofactor">
    <cofactor evidence="11">
        <name>[4Fe-4S] cluster</name>
        <dbReference type="ChEBI" id="CHEBI:49883"/>
    </cofactor>
    <text evidence="11">Binds 1 [4Fe-4S] cluster per subunit. Following nitrosylation of the [4Fe-4S] cluster binds 1 [4Fe-8(NO)] cluster per subunit.</text>
</comment>
<keyword evidence="9 11" id="KW-1015">Disulfide bond</keyword>
<keyword evidence="5 11" id="KW-0408">Iron</keyword>
<keyword evidence="10 11" id="KW-0804">Transcription</keyword>
<comment type="caution">
    <text evidence="13">The sequence shown here is derived from an EMBL/GenBank/DDBJ whole genome shotgun (WGS) entry which is preliminary data.</text>
</comment>
<dbReference type="Proteomes" id="UP000286746">
    <property type="component" value="Unassembled WGS sequence"/>
</dbReference>
<dbReference type="GO" id="GO:0045892">
    <property type="term" value="P:negative regulation of DNA-templated transcription"/>
    <property type="evidence" value="ECO:0007669"/>
    <property type="project" value="TreeGrafter"/>
</dbReference>
<keyword evidence="11" id="KW-0963">Cytoplasm</keyword>
<dbReference type="GO" id="GO:0046872">
    <property type="term" value="F:metal ion binding"/>
    <property type="evidence" value="ECO:0007669"/>
    <property type="project" value="UniProtKB-KW"/>
</dbReference>
<evidence type="ECO:0000256" key="8">
    <source>
        <dbReference type="ARBA" id="ARBA00023125"/>
    </source>
</evidence>
<feature type="domain" description="4Fe-4S Wbl-type" evidence="12">
    <location>
        <begin position="11"/>
        <end position="66"/>
    </location>
</feature>
<protein>
    <recommendedName>
        <fullName evidence="11">Transcriptional regulator WhiB</fullName>
    </recommendedName>
</protein>
<dbReference type="RefSeq" id="WP_170251910.1">
    <property type="nucleotide sequence ID" value="NZ_BHZD01000001.1"/>
</dbReference>
<evidence type="ECO:0000313" key="14">
    <source>
        <dbReference type="Proteomes" id="UP000286746"/>
    </source>
</evidence>
<comment type="PTM">
    <text evidence="11">The Fe-S cluster can be nitrosylated by nitric oxide (NO).</text>
</comment>
<dbReference type="GO" id="GO:0045454">
    <property type="term" value="P:cell redox homeostasis"/>
    <property type="evidence" value="ECO:0007669"/>
    <property type="project" value="TreeGrafter"/>
</dbReference>
<keyword evidence="4 11" id="KW-0479">Metal-binding</keyword>
<evidence type="ECO:0000256" key="10">
    <source>
        <dbReference type="ARBA" id="ARBA00023163"/>
    </source>
</evidence>
<organism evidence="13 14">
    <name type="scientific">Streptomyces paromomycinus</name>
    <name type="common">Streptomyces rimosus subsp. paromomycinus</name>
    <dbReference type="NCBI Taxonomy" id="92743"/>
    <lineage>
        <taxon>Bacteria</taxon>
        <taxon>Bacillati</taxon>
        <taxon>Actinomycetota</taxon>
        <taxon>Actinomycetes</taxon>
        <taxon>Kitasatosporales</taxon>
        <taxon>Streptomycetaceae</taxon>
        <taxon>Streptomyces</taxon>
    </lineage>
</organism>
<dbReference type="Pfam" id="PF02467">
    <property type="entry name" value="Whib"/>
    <property type="match status" value="1"/>
</dbReference>
<keyword evidence="6 11" id="KW-0411">Iron-sulfur</keyword>
<keyword evidence="14" id="KW-1185">Reference proteome</keyword>
<evidence type="ECO:0000256" key="6">
    <source>
        <dbReference type="ARBA" id="ARBA00023014"/>
    </source>
</evidence>
<name>A0A401WA05_STREY</name>
<gene>
    <name evidence="13" type="primary">whiB_6</name>
    <name evidence="11" type="synonym">whiB</name>
    <name evidence="13" type="ORF">GKJPGBOP_05890</name>
</gene>
<dbReference type="PANTHER" id="PTHR38839">
    <property type="entry name" value="TRANSCRIPTIONAL REGULATOR WHID-RELATED"/>
    <property type="match status" value="1"/>
</dbReference>
<dbReference type="GO" id="GO:0005737">
    <property type="term" value="C:cytoplasm"/>
    <property type="evidence" value="ECO:0007669"/>
    <property type="project" value="UniProtKB-SubCell"/>
</dbReference>
<dbReference type="HAMAP" id="MF_01479">
    <property type="entry name" value="WhiB"/>
    <property type="match status" value="1"/>
</dbReference>
<comment type="similarity">
    <text evidence="2 11">Belongs to the WhiB family.</text>
</comment>
<evidence type="ECO:0000256" key="11">
    <source>
        <dbReference type="HAMAP-Rule" id="MF_01479"/>
    </source>
</evidence>